<evidence type="ECO:0000256" key="1">
    <source>
        <dbReference type="ARBA" id="ARBA00022723"/>
    </source>
</evidence>
<keyword evidence="1" id="KW-0479">Metal-binding</keyword>
<feature type="domain" description="Plastocyanin-like" evidence="2">
    <location>
        <begin position="4"/>
        <end position="31"/>
    </location>
</feature>
<dbReference type="RefSeq" id="WP_270142534.1">
    <property type="nucleotide sequence ID" value="NZ_CP115450.1"/>
</dbReference>
<evidence type="ECO:0000313" key="4">
    <source>
        <dbReference type="Proteomes" id="UP001212821"/>
    </source>
</evidence>
<dbReference type="InterPro" id="IPR002355">
    <property type="entry name" value="Cu_oxidase_Cu_BS"/>
</dbReference>
<organism evidence="3 4">
    <name type="scientific">Kitasatospora cathayae</name>
    <dbReference type="NCBI Taxonomy" id="3004092"/>
    <lineage>
        <taxon>Bacteria</taxon>
        <taxon>Bacillati</taxon>
        <taxon>Actinomycetota</taxon>
        <taxon>Actinomycetes</taxon>
        <taxon>Kitasatosporales</taxon>
        <taxon>Streptomycetaceae</taxon>
        <taxon>Kitasatospora</taxon>
    </lineage>
</organism>
<keyword evidence="4" id="KW-1185">Reference proteome</keyword>
<dbReference type="Proteomes" id="UP001212821">
    <property type="component" value="Chromosome"/>
</dbReference>
<dbReference type="PROSITE" id="PS00080">
    <property type="entry name" value="MULTICOPPER_OXIDASE2"/>
    <property type="match status" value="1"/>
</dbReference>
<dbReference type="EMBL" id="CP115450">
    <property type="protein sequence ID" value="WBP86105.1"/>
    <property type="molecule type" value="Genomic_DNA"/>
</dbReference>
<reference evidence="4" key="1">
    <citation type="submission" date="2022-12" db="EMBL/GenBank/DDBJ databases">
        <authorList>
            <person name="Mo P."/>
        </authorList>
    </citation>
    <scope>NUCLEOTIDE SEQUENCE [LARGE SCALE GENOMIC DNA]</scope>
    <source>
        <strain evidence="4">HUAS 3-15</strain>
    </source>
</reference>
<dbReference type="InterPro" id="IPR008972">
    <property type="entry name" value="Cupredoxin"/>
</dbReference>
<dbReference type="Gene3D" id="2.60.40.420">
    <property type="entry name" value="Cupredoxins - blue copper proteins"/>
    <property type="match status" value="1"/>
</dbReference>
<proteinExistence type="predicted"/>
<gene>
    <name evidence="3" type="ORF">O1G21_09810</name>
</gene>
<dbReference type="InterPro" id="IPR011706">
    <property type="entry name" value="Cu-oxidase_C"/>
</dbReference>
<dbReference type="SUPFAM" id="SSF49503">
    <property type="entry name" value="Cupredoxins"/>
    <property type="match status" value="1"/>
</dbReference>
<evidence type="ECO:0000259" key="2">
    <source>
        <dbReference type="Pfam" id="PF07731"/>
    </source>
</evidence>
<sequence>MRFTDYAGTYLLHCHDLEHEGMAMMADFTVE</sequence>
<name>A0ABY7Q0G7_9ACTN</name>
<evidence type="ECO:0000313" key="3">
    <source>
        <dbReference type="EMBL" id="WBP86105.1"/>
    </source>
</evidence>
<dbReference type="Pfam" id="PF07731">
    <property type="entry name" value="Cu-oxidase_2"/>
    <property type="match status" value="1"/>
</dbReference>
<protein>
    <submittedName>
        <fullName evidence="3">Multicopper oxidase domain-containing protein</fullName>
    </submittedName>
</protein>
<accession>A0ABY7Q0G7</accession>